<dbReference type="Proteomes" id="UP000186601">
    <property type="component" value="Unassembled WGS sequence"/>
</dbReference>
<name>A0A2R6RI73_9APHY</name>
<dbReference type="AlphaFoldDB" id="A0A2R6RI73"/>
<accession>A0A2R6RI73</accession>
<gene>
    <name evidence="1" type="ORF">PHLCEN_2v2861</name>
</gene>
<evidence type="ECO:0000313" key="2">
    <source>
        <dbReference type="Proteomes" id="UP000186601"/>
    </source>
</evidence>
<evidence type="ECO:0000313" key="1">
    <source>
        <dbReference type="EMBL" id="PSS29713.1"/>
    </source>
</evidence>
<organism evidence="1 2">
    <name type="scientific">Hermanssonia centrifuga</name>
    <dbReference type="NCBI Taxonomy" id="98765"/>
    <lineage>
        <taxon>Eukaryota</taxon>
        <taxon>Fungi</taxon>
        <taxon>Dikarya</taxon>
        <taxon>Basidiomycota</taxon>
        <taxon>Agaricomycotina</taxon>
        <taxon>Agaricomycetes</taxon>
        <taxon>Polyporales</taxon>
        <taxon>Meruliaceae</taxon>
        <taxon>Hermanssonia</taxon>
    </lineage>
</organism>
<keyword evidence="2" id="KW-1185">Reference proteome</keyword>
<dbReference type="OrthoDB" id="3260913at2759"/>
<reference evidence="1 2" key="1">
    <citation type="submission" date="2018-02" db="EMBL/GenBank/DDBJ databases">
        <title>Genome sequence of the basidiomycete white-rot fungus Phlebia centrifuga.</title>
        <authorList>
            <person name="Granchi Z."/>
            <person name="Peng M."/>
            <person name="de Vries R.P."/>
            <person name="Hilden K."/>
            <person name="Makela M.R."/>
            <person name="Grigoriev I."/>
            <person name="Riley R."/>
        </authorList>
    </citation>
    <scope>NUCLEOTIDE SEQUENCE [LARGE SCALE GENOMIC DNA]</scope>
    <source>
        <strain evidence="1 2">FBCC195</strain>
    </source>
</reference>
<protein>
    <submittedName>
        <fullName evidence="1">Uncharacterized protein</fullName>
    </submittedName>
</protein>
<comment type="caution">
    <text evidence="1">The sequence shown here is derived from an EMBL/GenBank/DDBJ whole genome shotgun (WGS) entry which is preliminary data.</text>
</comment>
<proteinExistence type="predicted"/>
<sequence length="110" mass="12154">MLSLLKQTAVHILATGSDDGCEIEEWQDEAIVTLAVNDFHALVPAWSGISWPNLPSMVDVCTKTLVPVCRAVQQTLQDDIDQLAHILVELDPSALDDCEENPISEVSQWR</sequence>
<dbReference type="EMBL" id="MLYV02000256">
    <property type="protein sequence ID" value="PSS29713.1"/>
    <property type="molecule type" value="Genomic_DNA"/>
</dbReference>